<protein>
    <submittedName>
        <fullName evidence="3">T9SS type A sorting domain-containing protein</fullName>
    </submittedName>
</protein>
<dbReference type="NCBIfam" id="TIGR04183">
    <property type="entry name" value="Por_Secre_tail"/>
    <property type="match status" value="1"/>
</dbReference>
<gene>
    <name evidence="3" type="ORF">ENV79_04635</name>
</gene>
<dbReference type="PANTHER" id="PTHR41775:SF1">
    <property type="entry name" value="PEPTIDASE M6-LIKE DOMAIN-CONTAINING PROTEIN"/>
    <property type="match status" value="1"/>
</dbReference>
<proteinExistence type="predicted"/>
<organism evidence="3">
    <name type="scientific">candidate division WOR-3 bacterium</name>
    <dbReference type="NCBI Taxonomy" id="2052148"/>
    <lineage>
        <taxon>Bacteria</taxon>
        <taxon>Bacteria division WOR-3</taxon>
    </lineage>
</organism>
<dbReference type="InterPro" id="IPR026444">
    <property type="entry name" value="Secre_tail"/>
</dbReference>
<feature type="domain" description="Secretion system C-terminal sorting" evidence="2">
    <location>
        <begin position="951"/>
        <end position="1027"/>
    </location>
</feature>
<reference evidence="3" key="1">
    <citation type="journal article" date="2020" name="mSystems">
        <title>Genome- and Community-Level Interaction Insights into Carbon Utilization and Element Cycling Functions of Hydrothermarchaeota in Hydrothermal Sediment.</title>
        <authorList>
            <person name="Zhou Z."/>
            <person name="Liu Y."/>
            <person name="Xu W."/>
            <person name="Pan J."/>
            <person name="Luo Z.H."/>
            <person name="Li M."/>
        </authorList>
    </citation>
    <scope>NUCLEOTIDE SEQUENCE [LARGE SCALE GENOMIC DNA]</scope>
    <source>
        <strain evidence="3">SpSt-791</strain>
    </source>
</reference>
<accession>A0A7V5Y0C8</accession>
<dbReference type="Pfam" id="PF18962">
    <property type="entry name" value="Por_Secre_tail"/>
    <property type="match status" value="1"/>
</dbReference>
<evidence type="ECO:0000313" key="3">
    <source>
        <dbReference type="EMBL" id="HHR48914.1"/>
    </source>
</evidence>
<feature type="domain" description="Peptidase M6-like" evidence="1">
    <location>
        <begin position="273"/>
        <end position="317"/>
    </location>
</feature>
<dbReference type="GO" id="GO:0008233">
    <property type="term" value="F:peptidase activity"/>
    <property type="evidence" value="ECO:0007669"/>
    <property type="project" value="InterPro"/>
</dbReference>
<comment type="caution">
    <text evidence="3">The sequence shown here is derived from an EMBL/GenBank/DDBJ whole genome shotgun (WGS) entry which is preliminary data.</text>
</comment>
<evidence type="ECO:0000259" key="1">
    <source>
        <dbReference type="Pfam" id="PF05547"/>
    </source>
</evidence>
<sequence length="1039" mass="119085">MPGVRIPPSPFLILIILFNFLLAERLFIKKDTNPKEVYLYSKIIKNFTKYKSRRNKKIYFPKLTFNKKKDTIKVLALRVEFAEDNDPLTTGNGKMDLVGFLTEKDGLYYDPPHTKKYFENLLLSLRNYFWHNSLGKLHIEFKVMPEGVLEAYQLPYPMKYYGDTMWKVPPYYDFQGVEMGLCRLMEDALTIADRDANINFSDYDYFIIFHAGSCAQTDIKEDSPFDLWAATINSEALEYYLGKPDIEVDEGQTKIDIACILPEMARQDGVMIGMLGILAHEFAHLLGAYDLYDVTGNSMGVGGFSLMGYGGWLGGYNCPSGIIPSQLDPFHKILFGFVSPKIINLPKDSLPCFVMSMDSLLFSQRETLPFIYKIPISQDEYFLIENRQTDVHQKDTIEVKRENGVVIGVKDGEYDFFLPGSGILIWHIDEKVIEEYGPYNAININPDHKGVDLVEADGIQDFDRFIYYDSYEIFGSQYDPFFKGGFLDSLTEKTNPASDGYYGKNYYRFYIHSPPETLMFFSFQNRLLRKELIKNFPSPLLSPLVADLNNDGTKEIIVPCSTGTIYAYEPDGNPYLGYEILCELPFELTCDLSIGDINGDGNLEIIGLAYNRLIAIDAFGNGLFDLFLNGEVKSEALLYDIDNDNKKEIIVGTDKGYLYIINGEGIIKEGFPIKLTGKIKLTPAINSSHIFVLTDNNWLYKINFNGEIENNFPKVLSYSPFSSPSSPIIFDFDGDEKEEILSLVPIDLNYQLILMDLNGNEKYHSQKIMEYPSFSSLAIGDINQDGFYDVIIFAKNKVFAFNYNLTLIENFPIVFDSLYLKEIILNGYSFYEEEAFHLYTSPIIGDFNGDKIPDIFIGLPDYGVSINKNERLFTTGGIKTIPFLTDIDNDSFSELVITTDKNFLYVYNLFGKEEDIFWKTKLNNLTRDGKITKKLEKKILSQKNLISSFYIYPNPITVNDKKGYLRFQLNKEVAEGKIEIYDFSFKKLKTINFRTTNGLLANEIEIDIKDFKSGVYFLRLEVSSQKEKEIKYYKFGIVQ</sequence>
<dbReference type="PANTHER" id="PTHR41775">
    <property type="entry name" value="SECRETED PROTEIN-RELATED"/>
    <property type="match status" value="1"/>
</dbReference>
<dbReference type="InterPro" id="IPR008757">
    <property type="entry name" value="Peptidase_M6-like_domain"/>
</dbReference>
<name>A0A7V5Y0C8_UNCW3</name>
<dbReference type="SUPFAM" id="SSF69318">
    <property type="entry name" value="Integrin alpha N-terminal domain"/>
    <property type="match status" value="2"/>
</dbReference>
<dbReference type="SUPFAM" id="SSF55486">
    <property type="entry name" value="Metalloproteases ('zincins'), catalytic domain"/>
    <property type="match status" value="1"/>
</dbReference>
<dbReference type="EMBL" id="DTHS01000029">
    <property type="protein sequence ID" value="HHR48914.1"/>
    <property type="molecule type" value="Genomic_DNA"/>
</dbReference>
<dbReference type="AlphaFoldDB" id="A0A7V5Y0C8"/>
<dbReference type="GO" id="GO:0006508">
    <property type="term" value="P:proteolysis"/>
    <property type="evidence" value="ECO:0007669"/>
    <property type="project" value="InterPro"/>
</dbReference>
<dbReference type="InterPro" id="IPR028994">
    <property type="entry name" value="Integrin_alpha_N"/>
</dbReference>
<dbReference type="Gene3D" id="2.130.10.130">
    <property type="entry name" value="Integrin alpha, N-terminal"/>
    <property type="match status" value="1"/>
</dbReference>
<evidence type="ECO:0000259" key="2">
    <source>
        <dbReference type="Pfam" id="PF18962"/>
    </source>
</evidence>
<dbReference type="Pfam" id="PF05547">
    <property type="entry name" value="Peptidase_M6"/>
    <property type="match status" value="1"/>
</dbReference>